<dbReference type="STRING" id="1745343.A0A2J6QKJ8"/>
<sequence length="283" mass="32184">MVDVPTEPSTETQPINNTPLRRFFVLVVVKLLKDIVPRHGALIYIGNKLCIKYGSLRIPKVYCAFTCKGRTYIAMERINGEMLGRRWIERSDESKAEILQQLKRMVDEMQNIPPPPRQQQKQGVCNVDGGPIWDCRLPGKSMCHGPFERGLDADPNALPEFSRLVAFLNILVRGDVIVGIVDWETAGWYPSYWEYTTASQVSPMNWFWREEIDKFLDPMPEALEMENAPSEIFRGFLKAVKVWLLAGQWPLPPTPEIDQHLETCSAPSKAECRQVVGVLGAQV</sequence>
<dbReference type="OrthoDB" id="2906425at2759"/>
<dbReference type="PANTHER" id="PTHR21310">
    <property type="entry name" value="AMINOGLYCOSIDE PHOSPHOTRANSFERASE-RELATED-RELATED"/>
    <property type="match status" value="1"/>
</dbReference>
<dbReference type="AlphaFoldDB" id="A0A2J6QKJ8"/>
<dbReference type="Proteomes" id="UP000235672">
    <property type="component" value="Unassembled WGS sequence"/>
</dbReference>
<evidence type="ECO:0000313" key="2">
    <source>
        <dbReference type="Proteomes" id="UP000235672"/>
    </source>
</evidence>
<keyword evidence="2" id="KW-1185">Reference proteome</keyword>
<dbReference type="SUPFAM" id="SSF56112">
    <property type="entry name" value="Protein kinase-like (PK-like)"/>
    <property type="match status" value="1"/>
</dbReference>
<organism evidence="1 2">
    <name type="scientific">Hyaloscypha hepaticicola</name>
    <dbReference type="NCBI Taxonomy" id="2082293"/>
    <lineage>
        <taxon>Eukaryota</taxon>
        <taxon>Fungi</taxon>
        <taxon>Dikarya</taxon>
        <taxon>Ascomycota</taxon>
        <taxon>Pezizomycotina</taxon>
        <taxon>Leotiomycetes</taxon>
        <taxon>Helotiales</taxon>
        <taxon>Hyaloscyphaceae</taxon>
        <taxon>Hyaloscypha</taxon>
    </lineage>
</organism>
<dbReference type="PANTHER" id="PTHR21310:SF55">
    <property type="entry name" value="AMINOGLYCOSIDE PHOSPHOTRANSFERASE DOMAIN-CONTAINING PROTEIN"/>
    <property type="match status" value="1"/>
</dbReference>
<dbReference type="InterPro" id="IPR051678">
    <property type="entry name" value="AGP_Transferase"/>
</dbReference>
<accession>A0A2J6QKJ8</accession>
<gene>
    <name evidence="1" type="ORF">NA56DRAFT_667931</name>
</gene>
<dbReference type="EMBL" id="KZ613467">
    <property type="protein sequence ID" value="PMD26795.1"/>
    <property type="molecule type" value="Genomic_DNA"/>
</dbReference>
<proteinExistence type="predicted"/>
<dbReference type="CDD" id="cd05120">
    <property type="entry name" value="APH_ChoK_like"/>
    <property type="match status" value="1"/>
</dbReference>
<reference evidence="1 2" key="1">
    <citation type="submission" date="2016-05" db="EMBL/GenBank/DDBJ databases">
        <title>A degradative enzymes factory behind the ericoid mycorrhizal symbiosis.</title>
        <authorList>
            <consortium name="DOE Joint Genome Institute"/>
            <person name="Martino E."/>
            <person name="Morin E."/>
            <person name="Grelet G."/>
            <person name="Kuo A."/>
            <person name="Kohler A."/>
            <person name="Daghino S."/>
            <person name="Barry K."/>
            <person name="Choi C."/>
            <person name="Cichocki N."/>
            <person name="Clum A."/>
            <person name="Copeland A."/>
            <person name="Hainaut M."/>
            <person name="Haridas S."/>
            <person name="Labutti K."/>
            <person name="Lindquist E."/>
            <person name="Lipzen A."/>
            <person name="Khouja H.-R."/>
            <person name="Murat C."/>
            <person name="Ohm R."/>
            <person name="Olson A."/>
            <person name="Spatafora J."/>
            <person name="Veneault-Fourrey C."/>
            <person name="Henrissat B."/>
            <person name="Grigoriev I."/>
            <person name="Martin F."/>
            <person name="Perotto S."/>
        </authorList>
    </citation>
    <scope>NUCLEOTIDE SEQUENCE [LARGE SCALE GENOMIC DNA]</scope>
    <source>
        <strain evidence="1 2">UAMH 7357</strain>
    </source>
</reference>
<name>A0A2J6QKJ8_9HELO</name>
<evidence type="ECO:0000313" key="1">
    <source>
        <dbReference type="EMBL" id="PMD26795.1"/>
    </source>
</evidence>
<protein>
    <recommendedName>
        <fullName evidence="3">Aminoglycoside phosphotransferase domain-containing protein</fullName>
    </recommendedName>
</protein>
<dbReference type="InterPro" id="IPR011009">
    <property type="entry name" value="Kinase-like_dom_sf"/>
</dbReference>
<evidence type="ECO:0008006" key="3">
    <source>
        <dbReference type="Google" id="ProtNLM"/>
    </source>
</evidence>